<comment type="caution">
    <text evidence="2">The sequence shown here is derived from an EMBL/GenBank/DDBJ whole genome shotgun (WGS) entry which is preliminary data.</text>
</comment>
<keyword evidence="3" id="KW-1185">Reference proteome</keyword>
<reference evidence="2" key="1">
    <citation type="submission" date="2022-04" db="EMBL/GenBank/DDBJ databases">
        <title>A functionally conserved STORR gene fusion in Papaver species that diverged 16.8 million years ago.</title>
        <authorList>
            <person name="Catania T."/>
        </authorList>
    </citation>
    <scope>NUCLEOTIDE SEQUENCE</scope>
    <source>
        <strain evidence="2">S-188037</strain>
    </source>
</reference>
<feature type="non-terminal residue" evidence="2">
    <location>
        <position position="1"/>
    </location>
</feature>
<evidence type="ECO:0000313" key="2">
    <source>
        <dbReference type="EMBL" id="KAI3864088.1"/>
    </source>
</evidence>
<gene>
    <name evidence="2" type="ORF">MKW98_031680</name>
</gene>
<evidence type="ECO:0000256" key="1">
    <source>
        <dbReference type="SAM" id="MobiDB-lite"/>
    </source>
</evidence>
<feature type="compositionally biased region" description="Polar residues" evidence="1">
    <location>
        <begin position="1"/>
        <end position="22"/>
    </location>
</feature>
<accession>A0AAD4S5J2</accession>
<evidence type="ECO:0000313" key="3">
    <source>
        <dbReference type="Proteomes" id="UP001202328"/>
    </source>
</evidence>
<dbReference type="AlphaFoldDB" id="A0AAD4S5J2"/>
<proteinExistence type="predicted"/>
<protein>
    <submittedName>
        <fullName evidence="2">Uncharacterized protein</fullName>
    </submittedName>
</protein>
<feature type="region of interest" description="Disordered" evidence="1">
    <location>
        <begin position="1"/>
        <end position="55"/>
    </location>
</feature>
<dbReference type="Proteomes" id="UP001202328">
    <property type="component" value="Unassembled WGS sequence"/>
</dbReference>
<dbReference type="EMBL" id="JAJJMB010014022">
    <property type="protein sequence ID" value="KAI3864088.1"/>
    <property type="molecule type" value="Genomic_DNA"/>
</dbReference>
<sequence>TNQNGKVQSKAKSNFGTASGNESADAYGPWILATRRNRKTNNKPNGLGSEKNLKGQRAGFSNSFTALQLGNVDELLQEMSNGKTYDSVNNHGSLNRYVGSTTSNGGQNVTADRIISRALNANNKNDNSF</sequence>
<name>A0AAD4S5J2_9MAGN</name>
<organism evidence="2 3">
    <name type="scientific">Papaver atlanticum</name>
    <dbReference type="NCBI Taxonomy" id="357466"/>
    <lineage>
        <taxon>Eukaryota</taxon>
        <taxon>Viridiplantae</taxon>
        <taxon>Streptophyta</taxon>
        <taxon>Embryophyta</taxon>
        <taxon>Tracheophyta</taxon>
        <taxon>Spermatophyta</taxon>
        <taxon>Magnoliopsida</taxon>
        <taxon>Ranunculales</taxon>
        <taxon>Papaveraceae</taxon>
        <taxon>Papaveroideae</taxon>
        <taxon>Papaver</taxon>
    </lineage>
</organism>